<name>N8Y947_ACIGI</name>
<proteinExistence type="predicted"/>
<dbReference type="Proteomes" id="UP000013148">
    <property type="component" value="Unassembled WGS sequence"/>
</dbReference>
<dbReference type="RefSeq" id="WP_004818449.1">
    <property type="nucleotide sequence ID" value="NZ_KB849456.1"/>
</dbReference>
<evidence type="ECO:0000313" key="1">
    <source>
        <dbReference type="EMBL" id="ENV17804.1"/>
    </source>
</evidence>
<dbReference type="eggNOG" id="ENOG5031RFD">
    <property type="taxonomic scope" value="Bacteria"/>
</dbReference>
<reference evidence="1 2" key="1">
    <citation type="submission" date="2013-02" db="EMBL/GenBank/DDBJ databases">
        <title>The Genome Sequence of Acinetobacter guillouiae NIPH 991.</title>
        <authorList>
            <consortium name="The Broad Institute Genome Sequencing Platform"/>
            <consortium name="The Broad Institute Genome Sequencing Center for Infectious Disease"/>
            <person name="Cerqueira G."/>
            <person name="Feldgarden M."/>
            <person name="Courvalin P."/>
            <person name="Perichon B."/>
            <person name="Grillot-Courvalin C."/>
            <person name="Clermont D."/>
            <person name="Rocha E."/>
            <person name="Yoon E.-J."/>
            <person name="Nemec A."/>
            <person name="Walker B."/>
            <person name="Young S.K."/>
            <person name="Zeng Q."/>
            <person name="Gargeya S."/>
            <person name="Fitzgerald M."/>
            <person name="Haas B."/>
            <person name="Abouelleil A."/>
            <person name="Alvarado L."/>
            <person name="Arachchi H.M."/>
            <person name="Berlin A.M."/>
            <person name="Chapman S.B."/>
            <person name="Dewar J."/>
            <person name="Goldberg J."/>
            <person name="Griggs A."/>
            <person name="Gujja S."/>
            <person name="Hansen M."/>
            <person name="Howarth C."/>
            <person name="Imamovic A."/>
            <person name="Larimer J."/>
            <person name="McCowan C."/>
            <person name="Murphy C."/>
            <person name="Neiman D."/>
            <person name="Pearson M."/>
            <person name="Priest M."/>
            <person name="Roberts A."/>
            <person name="Saif S."/>
            <person name="Shea T."/>
            <person name="Sisk P."/>
            <person name="Sykes S."/>
            <person name="Wortman J."/>
            <person name="Nusbaum C."/>
            <person name="Birren B."/>
        </authorList>
    </citation>
    <scope>NUCLEOTIDE SEQUENCE [LARGE SCALE GENOMIC DNA]</scope>
    <source>
        <strain evidence="1 2">NIPH 991</strain>
    </source>
</reference>
<evidence type="ECO:0000313" key="2">
    <source>
        <dbReference type="Proteomes" id="UP000013148"/>
    </source>
</evidence>
<accession>N8Y947</accession>
<comment type="caution">
    <text evidence="1">The sequence shown here is derived from an EMBL/GenBank/DDBJ whole genome shotgun (WGS) entry which is preliminary data.</text>
</comment>
<gene>
    <name evidence="1" type="ORF">F964_01109</name>
</gene>
<dbReference type="AlphaFoldDB" id="N8Y947"/>
<sequence>MNLSIKISNEDFFKLLKHKISLLYSTRYSGGLSEKVIFKETIDALRRINHFAHDVSDGIWDADLLTSRFRHQEDQLQLAEFCDSFNGIRLQKELFPTPEMFNHLFFKSVYEKYVQLDKNAEHEIRRKYGIWDYLPLLEKQQEEYAQVAFIYDTHLQISPWVIKNIPYERIAQLISEVRNQIDIGMDEHRRHEKNALDKFNSYAEAFDLLLRTHSSTYVFTIDIKIQGFLTSRSDLMTQVGHVQDSPIHDIKLILARFPDLLNGLTKIETHGAKEDLNLHCILILKPSKNFSEKKSIDVLQQQIQNFLGNSYYVSIRNWNEVIRRNYSKIAVGLIKKSQPKNAEAFKYWVLSFFFILDLHIQPCLSSQLKYLAINETLDSYLNNLQAQSESQSLKNENIIESFLTEVEKANKGLSKNFQPFLSEKERKSVWNMRNLPKTSQDYIEAVMHYYREIEQAPEKLQSMMNIEIFIETLLSIELQAFELSVSDDQEVLTRQILNKAITRLGRQFILLGENEVDGLLHPRYAFLIQPFFEKSRDALQQLTGSAVPRHAIEEVNQLILVLRRLYTSSLKGIGNQSIQKISNHSYKKYIRRLDDIKELLKHLFLQDCLVLRVTVELIPETKHISHPDLVILWTAFLHHAQRSKPLSRKKGFFGLWRVDEDQHFYADVFIIFDESAVVDRDSIIQQLNDKWVKFINNKAKSKLKLDEKTMFKHCRIQGKPLMIAEGEYASDHLFIESTNKARKSDFLQKIIPAFLSHSLFGEAYHETYKQTGSGLLIKSSIAVASRKNAPTPKLMKKIVPKAPVDRSEIDDDQ</sequence>
<organism evidence="1 2">
    <name type="scientific">Acinetobacter guillouiae NIPH 991</name>
    <dbReference type="NCBI Taxonomy" id="1217656"/>
    <lineage>
        <taxon>Bacteria</taxon>
        <taxon>Pseudomonadati</taxon>
        <taxon>Pseudomonadota</taxon>
        <taxon>Gammaproteobacteria</taxon>
        <taxon>Moraxellales</taxon>
        <taxon>Moraxellaceae</taxon>
        <taxon>Acinetobacter</taxon>
    </lineage>
</organism>
<dbReference type="EMBL" id="APPJ01000009">
    <property type="protein sequence ID" value="ENV17804.1"/>
    <property type="molecule type" value="Genomic_DNA"/>
</dbReference>
<protein>
    <submittedName>
        <fullName evidence="1">Uncharacterized protein</fullName>
    </submittedName>
</protein>
<dbReference type="PATRIC" id="fig|1217656.3.peg.1087"/>
<dbReference type="HOGENOM" id="CLU_360813_0_0_6"/>
<keyword evidence="2" id="KW-1185">Reference proteome</keyword>